<dbReference type="InterPro" id="IPR013131">
    <property type="entry name" value="Mannitol_DH_N"/>
</dbReference>
<proteinExistence type="inferred from homology"/>
<evidence type="ECO:0000259" key="9">
    <source>
        <dbReference type="Pfam" id="PF08125"/>
    </source>
</evidence>
<evidence type="ECO:0000256" key="1">
    <source>
        <dbReference type="ARBA" id="ARBA00006541"/>
    </source>
</evidence>
<evidence type="ECO:0000256" key="5">
    <source>
        <dbReference type="ARBA" id="ARBA00023027"/>
    </source>
</evidence>
<keyword evidence="11" id="KW-1185">Reference proteome</keyword>
<evidence type="ECO:0000256" key="6">
    <source>
        <dbReference type="ARBA" id="ARBA00048615"/>
    </source>
</evidence>
<dbReference type="Proteomes" id="UP000182152">
    <property type="component" value="Unassembled WGS sequence"/>
</dbReference>
<dbReference type="InterPro" id="IPR036291">
    <property type="entry name" value="NAD(P)-bd_dom_sf"/>
</dbReference>
<dbReference type="Pfam" id="PF08125">
    <property type="entry name" value="Mannitol_dh_C"/>
    <property type="match status" value="1"/>
</dbReference>
<dbReference type="InterPro" id="IPR000669">
    <property type="entry name" value="Mannitol_DH"/>
</dbReference>
<feature type="binding site" evidence="7">
    <location>
        <begin position="3"/>
        <end position="14"/>
    </location>
    <ligand>
        <name>NAD(+)</name>
        <dbReference type="ChEBI" id="CHEBI:57540"/>
    </ligand>
</feature>
<dbReference type="EMBL" id="JXLB01000006">
    <property type="protein sequence ID" value="OJG83015.1"/>
    <property type="molecule type" value="Genomic_DNA"/>
</dbReference>
<dbReference type="OrthoDB" id="271711at2"/>
<comment type="catalytic activity">
    <reaction evidence="6 7">
        <text>D-mannitol 1-phosphate + NAD(+) = beta-D-fructose 6-phosphate + NADH + H(+)</text>
        <dbReference type="Rhea" id="RHEA:19661"/>
        <dbReference type="ChEBI" id="CHEBI:15378"/>
        <dbReference type="ChEBI" id="CHEBI:57540"/>
        <dbReference type="ChEBI" id="CHEBI:57634"/>
        <dbReference type="ChEBI" id="CHEBI:57945"/>
        <dbReference type="ChEBI" id="CHEBI:61381"/>
        <dbReference type="EC" id="1.1.1.17"/>
    </reaction>
</comment>
<accession>A0A1L8WPR6</accession>
<dbReference type="PRINTS" id="PR00084">
    <property type="entry name" value="MTLDHDRGNASE"/>
</dbReference>
<evidence type="ECO:0000256" key="3">
    <source>
        <dbReference type="ARBA" id="ARBA00016219"/>
    </source>
</evidence>
<dbReference type="GO" id="GO:0005829">
    <property type="term" value="C:cytosol"/>
    <property type="evidence" value="ECO:0007669"/>
    <property type="project" value="TreeGrafter"/>
</dbReference>
<dbReference type="PANTHER" id="PTHR30524:SF0">
    <property type="entry name" value="ALTRONATE OXIDOREDUCTASE-RELATED"/>
    <property type="match status" value="1"/>
</dbReference>
<dbReference type="Gene3D" id="1.10.1040.10">
    <property type="entry name" value="N-(1-d-carboxylethyl)-l-norvaline Dehydrogenase, domain 2"/>
    <property type="match status" value="1"/>
</dbReference>
<dbReference type="InterPro" id="IPR013328">
    <property type="entry name" value="6PGD_dom2"/>
</dbReference>
<dbReference type="InterPro" id="IPR023027">
    <property type="entry name" value="Mannitol_DH_CS"/>
</dbReference>
<dbReference type="InterPro" id="IPR023028">
    <property type="entry name" value="Mannitol_1_phos_5_DH"/>
</dbReference>
<feature type="domain" description="Mannitol dehydrogenase N-terminal" evidence="8">
    <location>
        <begin position="1"/>
        <end position="195"/>
    </location>
</feature>
<dbReference type="SUPFAM" id="SSF51735">
    <property type="entry name" value="NAD(P)-binding Rossmann-fold domains"/>
    <property type="match status" value="1"/>
</dbReference>
<comment type="caution">
    <text evidence="10">The sequence shown here is derived from an EMBL/GenBank/DDBJ whole genome shotgun (WGS) entry which is preliminary data.</text>
</comment>
<dbReference type="STRING" id="150033.RV14_GL002018"/>
<organism evidence="10 11">
    <name type="scientific">Enterococcus ratti</name>
    <dbReference type="NCBI Taxonomy" id="150033"/>
    <lineage>
        <taxon>Bacteria</taxon>
        <taxon>Bacillati</taxon>
        <taxon>Bacillota</taxon>
        <taxon>Bacilli</taxon>
        <taxon>Lactobacillales</taxon>
        <taxon>Enterococcaceae</taxon>
        <taxon>Enterococcus</taxon>
    </lineage>
</organism>
<dbReference type="Pfam" id="PF01232">
    <property type="entry name" value="Mannitol_dh"/>
    <property type="match status" value="1"/>
</dbReference>
<evidence type="ECO:0000256" key="4">
    <source>
        <dbReference type="ARBA" id="ARBA00023002"/>
    </source>
</evidence>
<dbReference type="RefSeq" id="WP_071855043.1">
    <property type="nucleotide sequence ID" value="NZ_JXLB01000006.1"/>
</dbReference>
<feature type="domain" description="Mannitol dehydrogenase C-terminal" evidence="9">
    <location>
        <begin position="202"/>
        <end position="376"/>
    </location>
</feature>
<keyword evidence="4 7" id="KW-0560">Oxidoreductase</keyword>
<dbReference type="SUPFAM" id="SSF48179">
    <property type="entry name" value="6-phosphogluconate dehydrogenase C-terminal domain-like"/>
    <property type="match status" value="1"/>
</dbReference>
<dbReference type="AlphaFoldDB" id="A0A1L8WPR6"/>
<sequence>MKAVHFGAGNIGRGFIGEVLAENEFALTFIDVNDQLISELNDKKSYTIELEDDNKKQILVENVCGINSQKNPEQVVQAIAKADIVTTAIGPKILPFIANLIADGIQLREKVGNKNFLDIIACENMIDGSSFLEKEVRKYLKSTDFLESYIGFPNAAVDRIVPQQTHVDPLFVQVEPFKEWVIEEPKRKNKKINLKGVLYVEDLEPYIERKLFSVNTGHATVAYTGALLGYQTIDEAMQDSLVVAQLKAVLHETGSLLVTKWGFDTKKHEIYIEKIIQRFQNKHISDAISRVARTPLRKLGYQERFTRPVRELQKYHLEYYHLIATMGIIFNYYDPNDEESCQLQEMRTKENFKQLIQKVTGIKDPVLIEDIKNNVVRYEKNVA</sequence>
<comment type="similarity">
    <text evidence="1 7">Belongs to the mannitol dehydrogenase family.</text>
</comment>
<evidence type="ECO:0000313" key="10">
    <source>
        <dbReference type="EMBL" id="OJG83015.1"/>
    </source>
</evidence>
<dbReference type="NCBIfam" id="NF002647">
    <property type="entry name" value="PRK02318.1-3"/>
    <property type="match status" value="1"/>
</dbReference>
<gene>
    <name evidence="7" type="primary">mtlD</name>
    <name evidence="10" type="ORF">RV14_GL002018</name>
</gene>
<evidence type="ECO:0000256" key="2">
    <source>
        <dbReference type="ARBA" id="ARBA00012939"/>
    </source>
</evidence>
<dbReference type="NCBIfam" id="NF002652">
    <property type="entry name" value="PRK02318.2-5"/>
    <property type="match status" value="1"/>
</dbReference>
<reference evidence="10 11" key="1">
    <citation type="submission" date="2014-12" db="EMBL/GenBank/DDBJ databases">
        <title>Draft genome sequences of 29 type strains of Enterococci.</title>
        <authorList>
            <person name="Zhong Z."/>
            <person name="Sun Z."/>
            <person name="Liu W."/>
            <person name="Zhang W."/>
            <person name="Zhang H."/>
        </authorList>
    </citation>
    <scope>NUCLEOTIDE SEQUENCE [LARGE SCALE GENOMIC DNA]</scope>
    <source>
        <strain evidence="10 11">DSM 15687</strain>
    </source>
</reference>
<dbReference type="EC" id="1.1.1.17" evidence="2 7"/>
<keyword evidence="5 7" id="KW-0520">NAD</keyword>
<dbReference type="InterPro" id="IPR013118">
    <property type="entry name" value="Mannitol_DH_C"/>
</dbReference>
<dbReference type="GO" id="GO:0019592">
    <property type="term" value="P:mannitol catabolic process"/>
    <property type="evidence" value="ECO:0007669"/>
    <property type="project" value="TreeGrafter"/>
</dbReference>
<protein>
    <recommendedName>
        <fullName evidence="3 7">Mannitol-1-phosphate 5-dehydrogenase</fullName>
        <ecNumber evidence="2 7">1.1.1.17</ecNumber>
    </recommendedName>
</protein>
<dbReference type="Gene3D" id="3.40.50.720">
    <property type="entry name" value="NAD(P)-binding Rossmann-like Domain"/>
    <property type="match status" value="1"/>
</dbReference>
<dbReference type="PROSITE" id="PS00974">
    <property type="entry name" value="MANNITOL_DHGENASE"/>
    <property type="match status" value="1"/>
</dbReference>
<evidence type="ECO:0000259" key="8">
    <source>
        <dbReference type="Pfam" id="PF01232"/>
    </source>
</evidence>
<dbReference type="PANTHER" id="PTHR30524">
    <property type="entry name" value="MANNITOL-1-PHOSPHATE 5-DEHYDROGENASE"/>
    <property type="match status" value="1"/>
</dbReference>
<dbReference type="GO" id="GO:0008926">
    <property type="term" value="F:mannitol-1-phosphate 5-dehydrogenase activity"/>
    <property type="evidence" value="ECO:0007669"/>
    <property type="project" value="UniProtKB-UniRule"/>
</dbReference>
<dbReference type="HAMAP" id="MF_00196">
    <property type="entry name" value="Mannitol_dehydrog"/>
    <property type="match status" value="1"/>
</dbReference>
<name>A0A1L8WPR6_9ENTE</name>
<evidence type="ECO:0000256" key="7">
    <source>
        <dbReference type="HAMAP-Rule" id="MF_00196"/>
    </source>
</evidence>
<evidence type="ECO:0000313" key="11">
    <source>
        <dbReference type="Proteomes" id="UP000182152"/>
    </source>
</evidence>
<dbReference type="InterPro" id="IPR008927">
    <property type="entry name" value="6-PGluconate_DH-like_C_sf"/>
</dbReference>